<dbReference type="EMBL" id="CAJVPQ010008880">
    <property type="protein sequence ID" value="CAG8710826.1"/>
    <property type="molecule type" value="Genomic_DNA"/>
</dbReference>
<keyword evidence="2" id="KW-1185">Reference proteome</keyword>
<accession>A0A9N9HXI6</accession>
<organism evidence="1 2">
    <name type="scientific">Funneliformis caledonium</name>
    <dbReference type="NCBI Taxonomy" id="1117310"/>
    <lineage>
        <taxon>Eukaryota</taxon>
        <taxon>Fungi</taxon>
        <taxon>Fungi incertae sedis</taxon>
        <taxon>Mucoromycota</taxon>
        <taxon>Glomeromycotina</taxon>
        <taxon>Glomeromycetes</taxon>
        <taxon>Glomerales</taxon>
        <taxon>Glomeraceae</taxon>
        <taxon>Funneliformis</taxon>
    </lineage>
</organism>
<dbReference type="Proteomes" id="UP000789570">
    <property type="component" value="Unassembled WGS sequence"/>
</dbReference>
<comment type="caution">
    <text evidence="1">The sequence shown here is derived from an EMBL/GenBank/DDBJ whole genome shotgun (WGS) entry which is preliminary data.</text>
</comment>
<reference evidence="1" key="1">
    <citation type="submission" date="2021-06" db="EMBL/GenBank/DDBJ databases">
        <authorList>
            <person name="Kallberg Y."/>
            <person name="Tangrot J."/>
            <person name="Rosling A."/>
        </authorList>
    </citation>
    <scope>NUCLEOTIDE SEQUENCE</scope>
    <source>
        <strain evidence="1">UK204</strain>
    </source>
</reference>
<protein>
    <submittedName>
        <fullName evidence="1">15606_t:CDS:1</fullName>
    </submittedName>
</protein>
<gene>
    <name evidence="1" type="ORF">FCALED_LOCUS13906</name>
</gene>
<proteinExistence type="predicted"/>
<evidence type="ECO:0000313" key="1">
    <source>
        <dbReference type="EMBL" id="CAG8710826.1"/>
    </source>
</evidence>
<evidence type="ECO:0000313" key="2">
    <source>
        <dbReference type="Proteomes" id="UP000789570"/>
    </source>
</evidence>
<feature type="non-terminal residue" evidence="1">
    <location>
        <position position="1"/>
    </location>
</feature>
<sequence length="95" mass="11064">NFMHKDRSGRLNLRHNISVFLKSFSNKTMEQNNPSYHSLQNDFSFQSSNFARFKTNFNPSKVVQMENIPLNISNFYSQTVVQNHPASYNNSQSKS</sequence>
<name>A0A9N9HXI6_9GLOM</name>
<dbReference type="AlphaFoldDB" id="A0A9N9HXI6"/>